<evidence type="ECO:0000256" key="1">
    <source>
        <dbReference type="SAM" id="Coils"/>
    </source>
</evidence>
<dbReference type="OrthoDB" id="3730241at2"/>
<dbReference type="KEGG" id="mela:C6568_15015"/>
<accession>A0A2R3QF58</accession>
<dbReference type="Pfam" id="PF20935">
    <property type="entry name" value="DUF6847"/>
    <property type="match status" value="1"/>
</dbReference>
<gene>
    <name evidence="2" type="ORF">C6568_15015</name>
</gene>
<dbReference type="NCBIfam" id="NF038048">
    <property type="entry name" value="DIP1984_fam"/>
    <property type="match status" value="1"/>
</dbReference>
<organism evidence="2 3">
    <name type="scientific">Melaminivora suipulveris</name>
    <dbReference type="NCBI Taxonomy" id="2109913"/>
    <lineage>
        <taxon>Bacteria</taxon>
        <taxon>Pseudomonadati</taxon>
        <taxon>Pseudomonadota</taxon>
        <taxon>Betaproteobacteria</taxon>
        <taxon>Burkholderiales</taxon>
        <taxon>Comamonadaceae</taxon>
        <taxon>Melaminivora</taxon>
    </lineage>
</organism>
<feature type="coiled-coil region" evidence="1">
    <location>
        <begin position="120"/>
        <end position="147"/>
    </location>
</feature>
<evidence type="ECO:0000313" key="3">
    <source>
        <dbReference type="Proteomes" id="UP000237925"/>
    </source>
</evidence>
<dbReference type="InterPro" id="IPR047741">
    <property type="entry name" value="DIP1984-like"/>
</dbReference>
<reference evidence="2 3" key="1">
    <citation type="submission" date="2018-03" db="EMBL/GenBank/DDBJ databases">
        <title>Genome sequencing of Melaminivora sp.</title>
        <authorList>
            <person name="Kim S.-J."/>
            <person name="Heo J."/>
            <person name="Ahn J.-H."/>
            <person name="Kwon S.-W."/>
        </authorList>
    </citation>
    <scope>NUCLEOTIDE SEQUENCE [LARGE SCALE GENOMIC DNA]</scope>
    <source>
        <strain evidence="2 3">SC2-9</strain>
    </source>
</reference>
<dbReference type="EMBL" id="CP027667">
    <property type="protein sequence ID" value="AVO50403.1"/>
    <property type="molecule type" value="Genomic_DNA"/>
</dbReference>
<keyword evidence="1" id="KW-0175">Coiled coil</keyword>
<proteinExistence type="predicted"/>
<protein>
    <submittedName>
        <fullName evidence="2">Septicolysin</fullName>
    </submittedName>
</protein>
<dbReference type="Gene3D" id="6.10.320.10">
    <property type="match status" value="1"/>
</dbReference>
<dbReference type="Proteomes" id="UP000237925">
    <property type="component" value="Chromosome"/>
</dbReference>
<dbReference type="AlphaFoldDB" id="A0A2R3QF58"/>
<name>A0A2R3QF58_9BURK</name>
<keyword evidence="3" id="KW-1185">Reference proteome</keyword>
<evidence type="ECO:0000313" key="2">
    <source>
        <dbReference type="EMBL" id="AVO50403.1"/>
    </source>
</evidence>
<dbReference type="RefSeq" id="WP_106684854.1">
    <property type="nucleotide sequence ID" value="NZ_CP027667.1"/>
</dbReference>
<sequence>MQLAEALLIRADQNKKILSLRARIAHNALAQEGDAPQEDVAALLAECFAVIEQQRVLVQRINAANASARLPDGRLLAQVLGERDALAQRHAVLTQAVEATRKDADRYSMREIKWVPQLDVAATQKQIEDLARQLRELNVRLQEANWQVSLPDLEIL</sequence>
<dbReference type="CDD" id="cd12208">
    <property type="entry name" value="DIP1984-like"/>
    <property type="match status" value="1"/>
</dbReference>